<name>A0A5N5G381_9ROSA</name>
<accession>A0A5N5G381</accession>
<evidence type="ECO:0000256" key="1">
    <source>
        <dbReference type="SAM" id="MobiDB-lite"/>
    </source>
</evidence>
<reference evidence="2 3" key="1">
    <citation type="submission" date="2019-09" db="EMBL/GenBank/DDBJ databases">
        <authorList>
            <person name="Ou C."/>
        </authorList>
    </citation>
    <scope>NUCLEOTIDE SEQUENCE [LARGE SCALE GENOMIC DNA]</scope>
    <source>
        <strain evidence="2">S2</strain>
        <tissue evidence="2">Leaf</tissue>
    </source>
</reference>
<reference evidence="2 3" key="2">
    <citation type="submission" date="2019-11" db="EMBL/GenBank/DDBJ databases">
        <title>A de novo genome assembly of a pear dwarfing rootstock.</title>
        <authorList>
            <person name="Wang F."/>
            <person name="Wang J."/>
            <person name="Li S."/>
            <person name="Zhang Y."/>
            <person name="Fang M."/>
            <person name="Ma L."/>
            <person name="Zhao Y."/>
            <person name="Jiang S."/>
        </authorList>
    </citation>
    <scope>NUCLEOTIDE SEQUENCE [LARGE SCALE GENOMIC DNA]</scope>
    <source>
        <strain evidence="2">S2</strain>
        <tissue evidence="2">Leaf</tissue>
    </source>
</reference>
<comment type="caution">
    <text evidence="2">The sequence shown here is derived from an EMBL/GenBank/DDBJ whole genome shotgun (WGS) entry which is preliminary data.</text>
</comment>
<evidence type="ECO:0000313" key="2">
    <source>
        <dbReference type="EMBL" id="KAB2609865.1"/>
    </source>
</evidence>
<dbReference type="Proteomes" id="UP000327157">
    <property type="component" value="Unassembled WGS sequence"/>
</dbReference>
<sequence>MVVLLSTSRVQWCSWFPRRVMVWVSLVFGRMSLKKEEERMIEDSERERERERETEKRQRKRESWERKRVCVCVTLPLTTPHKTH</sequence>
<keyword evidence="3" id="KW-1185">Reference proteome</keyword>
<dbReference type="AlphaFoldDB" id="A0A5N5G381"/>
<evidence type="ECO:0000313" key="3">
    <source>
        <dbReference type="Proteomes" id="UP000327157"/>
    </source>
</evidence>
<dbReference type="EMBL" id="SMOL01000509">
    <property type="protein sequence ID" value="KAB2609865.1"/>
    <property type="molecule type" value="Genomic_DNA"/>
</dbReference>
<protein>
    <submittedName>
        <fullName evidence="2">Uncharacterized protein</fullName>
    </submittedName>
</protein>
<gene>
    <name evidence="2" type="ORF">D8674_037210</name>
</gene>
<organism evidence="2 3">
    <name type="scientific">Pyrus ussuriensis x Pyrus communis</name>
    <dbReference type="NCBI Taxonomy" id="2448454"/>
    <lineage>
        <taxon>Eukaryota</taxon>
        <taxon>Viridiplantae</taxon>
        <taxon>Streptophyta</taxon>
        <taxon>Embryophyta</taxon>
        <taxon>Tracheophyta</taxon>
        <taxon>Spermatophyta</taxon>
        <taxon>Magnoliopsida</taxon>
        <taxon>eudicotyledons</taxon>
        <taxon>Gunneridae</taxon>
        <taxon>Pentapetalae</taxon>
        <taxon>rosids</taxon>
        <taxon>fabids</taxon>
        <taxon>Rosales</taxon>
        <taxon>Rosaceae</taxon>
        <taxon>Amygdaloideae</taxon>
        <taxon>Maleae</taxon>
        <taxon>Pyrus</taxon>
    </lineage>
</organism>
<feature type="region of interest" description="Disordered" evidence="1">
    <location>
        <begin position="35"/>
        <end position="65"/>
    </location>
</feature>
<proteinExistence type="predicted"/>